<feature type="transmembrane region" description="Helical" evidence="1">
    <location>
        <begin position="62"/>
        <end position="83"/>
    </location>
</feature>
<organism evidence="2 3">
    <name type="scientific">Nocardioides donggukensis</name>
    <dbReference type="NCBI Taxonomy" id="2774019"/>
    <lineage>
        <taxon>Bacteria</taxon>
        <taxon>Bacillati</taxon>
        <taxon>Actinomycetota</taxon>
        <taxon>Actinomycetes</taxon>
        <taxon>Propionibacteriales</taxon>
        <taxon>Nocardioidaceae</taxon>
        <taxon>Nocardioides</taxon>
    </lineage>
</organism>
<comment type="caution">
    <text evidence="2">The sequence shown here is derived from an EMBL/GenBank/DDBJ whole genome shotgun (WGS) entry which is preliminary data.</text>
</comment>
<proteinExistence type="predicted"/>
<keyword evidence="1" id="KW-1133">Transmembrane helix</keyword>
<gene>
    <name evidence="2" type="ORF">IE331_15545</name>
</gene>
<feature type="transmembrane region" description="Helical" evidence="1">
    <location>
        <begin position="132"/>
        <end position="152"/>
    </location>
</feature>
<feature type="transmembrane region" description="Helical" evidence="1">
    <location>
        <begin position="164"/>
        <end position="181"/>
    </location>
</feature>
<keyword evidence="3" id="KW-1185">Reference proteome</keyword>
<reference evidence="2" key="1">
    <citation type="submission" date="2020-09" db="EMBL/GenBank/DDBJ databases">
        <title>Nocardioides sp. strain MJB4 16S ribosomal RNA gene Genome sequencing and assembly.</title>
        <authorList>
            <person name="Kim I."/>
        </authorList>
    </citation>
    <scope>NUCLEOTIDE SEQUENCE</scope>
    <source>
        <strain evidence="2">MJB4</strain>
    </source>
</reference>
<dbReference type="AlphaFoldDB" id="A0A927K6C8"/>
<accession>A0A927K6C8</accession>
<feature type="transmembrane region" description="Helical" evidence="1">
    <location>
        <begin position="21"/>
        <end position="42"/>
    </location>
</feature>
<keyword evidence="1" id="KW-0472">Membrane</keyword>
<dbReference type="Proteomes" id="UP000616839">
    <property type="component" value="Unassembled WGS sequence"/>
</dbReference>
<sequence length="212" mass="22124">MTHIEAGTPPVTTAPDWVARAGSTCLAAGILGALSGIVLAVYPAQVSEDMFSYPNTAGEFTVIQIWFFIQHLGLLAGIAALARAEAMAPGHSARWGIGLAASGMALLAVTELIAISARNSTYPGDGTGLLDVLYGVSTVAVGVGLILAGLAVRRRASWTGWRGAVVLVAGIFVFVPMMPALMGPFVLARLAITVWMLLFAALGYSLWRVGRR</sequence>
<feature type="transmembrane region" description="Helical" evidence="1">
    <location>
        <begin position="187"/>
        <end position="207"/>
    </location>
</feature>
<evidence type="ECO:0008006" key="4">
    <source>
        <dbReference type="Google" id="ProtNLM"/>
    </source>
</evidence>
<protein>
    <recommendedName>
        <fullName evidence="4">DUF998 domain-containing protein</fullName>
    </recommendedName>
</protein>
<feature type="transmembrane region" description="Helical" evidence="1">
    <location>
        <begin position="95"/>
        <end position="117"/>
    </location>
</feature>
<evidence type="ECO:0000256" key="1">
    <source>
        <dbReference type="SAM" id="Phobius"/>
    </source>
</evidence>
<name>A0A927K6C8_9ACTN</name>
<keyword evidence="1" id="KW-0812">Transmembrane</keyword>
<dbReference type="RefSeq" id="WP_192144383.1">
    <property type="nucleotide sequence ID" value="NZ_JACYXZ010000005.1"/>
</dbReference>
<evidence type="ECO:0000313" key="2">
    <source>
        <dbReference type="EMBL" id="MBD8871039.1"/>
    </source>
</evidence>
<evidence type="ECO:0000313" key="3">
    <source>
        <dbReference type="Proteomes" id="UP000616839"/>
    </source>
</evidence>
<dbReference type="EMBL" id="JACYXZ010000005">
    <property type="protein sequence ID" value="MBD8871039.1"/>
    <property type="molecule type" value="Genomic_DNA"/>
</dbReference>